<protein>
    <recommendedName>
        <fullName evidence="7">Peptidyl-tRNA hydrolase</fullName>
    </recommendedName>
</protein>
<reference evidence="4" key="1">
    <citation type="submission" date="2010-05" db="EMBL/GenBank/DDBJ databases">
        <title>The Genome Sequence of Magnaporthe poae strain ATCC 64411.</title>
        <authorList>
            <consortium name="The Broad Institute Genome Sequencing Platform"/>
            <consortium name="Broad Institute Genome Sequencing Center for Infectious Disease"/>
            <person name="Ma L.-J."/>
            <person name="Dead R."/>
            <person name="Young S."/>
            <person name="Zeng Q."/>
            <person name="Koehrsen M."/>
            <person name="Alvarado L."/>
            <person name="Berlin A."/>
            <person name="Chapman S.B."/>
            <person name="Chen Z."/>
            <person name="Freedman E."/>
            <person name="Gellesch M."/>
            <person name="Goldberg J."/>
            <person name="Griggs A."/>
            <person name="Gujja S."/>
            <person name="Heilman E.R."/>
            <person name="Heiman D."/>
            <person name="Hepburn T."/>
            <person name="Howarth C."/>
            <person name="Jen D."/>
            <person name="Larson L."/>
            <person name="Mehta T."/>
            <person name="Neiman D."/>
            <person name="Pearson M."/>
            <person name="Roberts A."/>
            <person name="Saif S."/>
            <person name="Shea T."/>
            <person name="Shenoy N."/>
            <person name="Sisk P."/>
            <person name="Stolte C."/>
            <person name="Sykes S."/>
            <person name="Walk T."/>
            <person name="White J."/>
            <person name="Yandava C."/>
            <person name="Haas B."/>
            <person name="Nusbaum C."/>
            <person name="Birren B."/>
        </authorList>
    </citation>
    <scope>NUCLEOTIDE SEQUENCE</scope>
    <source>
        <strain evidence="4">ATCC 64411</strain>
    </source>
</reference>
<sequence>MRLSTSLALALPVLGVSAEGAFDQYKAKFQNFLGQFGASIPGSAPAAETVPPKDTKAAPKEAVPAKPIEVFTMENWKDTLYGPVKPEALEPEEWWVMVTGRNKTCWGRCEQAEAAWNETAPKIAALANSPHLGFLNCEDNALLCTVWSCSAPSIWTFKMLPAPAPVEIVIKRLSHNTTTPQTIMDLYEEGYVKGNKEGWKVNESVFHPFNGKFAELGLSVPFAYVIWFFTVVPNWAVMLVVSFISRSMMNRRMQPPPAAQAARRGAPAGDAAGPR</sequence>
<dbReference type="OMA" id="TPEEWWV"/>
<feature type="compositionally biased region" description="Low complexity" evidence="1">
    <location>
        <begin position="259"/>
        <end position="275"/>
    </location>
</feature>
<proteinExistence type="predicted"/>
<accession>A0A0C4EBM6</accession>
<feature type="chain" id="PRO_5009385963" description="Peptidyl-tRNA hydrolase" evidence="3">
    <location>
        <begin position="19"/>
        <end position="275"/>
    </location>
</feature>
<evidence type="ECO:0000256" key="1">
    <source>
        <dbReference type="SAM" id="MobiDB-lite"/>
    </source>
</evidence>
<dbReference type="eggNOG" id="ENOG502SF32">
    <property type="taxonomic scope" value="Eukaryota"/>
</dbReference>
<dbReference type="STRING" id="644358.A0A0C4EBM6"/>
<evidence type="ECO:0000313" key="5">
    <source>
        <dbReference type="EnsemblFungi" id="MAPG_10078T0"/>
    </source>
</evidence>
<dbReference type="EMBL" id="GL876977">
    <property type="protein sequence ID" value="KLU91560.1"/>
    <property type="molecule type" value="Genomic_DNA"/>
</dbReference>
<feature type="signal peptide" evidence="3">
    <location>
        <begin position="1"/>
        <end position="18"/>
    </location>
</feature>
<keyword evidence="2" id="KW-1133">Transmembrane helix</keyword>
<dbReference type="VEuPathDB" id="FungiDB:MAPG_10078"/>
<dbReference type="OrthoDB" id="1733656at2759"/>
<reference evidence="5" key="4">
    <citation type="journal article" date="2015" name="G3 (Bethesda)">
        <title>Genome sequences of three phytopathogenic species of the Magnaporthaceae family of fungi.</title>
        <authorList>
            <person name="Okagaki L.H."/>
            <person name="Nunes C.C."/>
            <person name="Sailsbery J."/>
            <person name="Clay B."/>
            <person name="Brown D."/>
            <person name="John T."/>
            <person name="Oh Y."/>
            <person name="Young N."/>
            <person name="Fitzgerald M."/>
            <person name="Haas B.J."/>
            <person name="Zeng Q."/>
            <person name="Young S."/>
            <person name="Adiconis X."/>
            <person name="Fan L."/>
            <person name="Levin J.Z."/>
            <person name="Mitchell T.K."/>
            <person name="Okubara P.A."/>
            <person name="Farman M.L."/>
            <person name="Kohn L.M."/>
            <person name="Birren B."/>
            <person name="Ma L.-J."/>
            <person name="Dean R.A."/>
        </authorList>
    </citation>
    <scope>NUCLEOTIDE SEQUENCE</scope>
    <source>
        <strain evidence="5">ATCC 64411 / 73-15</strain>
    </source>
</reference>
<dbReference type="AlphaFoldDB" id="A0A0C4EBM6"/>
<evidence type="ECO:0000313" key="4">
    <source>
        <dbReference type="EMBL" id="KLU91560.1"/>
    </source>
</evidence>
<dbReference type="EnsemblFungi" id="MAPG_10078T0">
    <property type="protein sequence ID" value="MAPG_10078T0"/>
    <property type="gene ID" value="MAPG_10078"/>
</dbReference>
<gene>
    <name evidence="4" type="ORF">MAPG_10078</name>
</gene>
<evidence type="ECO:0000256" key="3">
    <source>
        <dbReference type="SAM" id="SignalP"/>
    </source>
</evidence>
<reference evidence="5" key="5">
    <citation type="submission" date="2015-06" db="UniProtKB">
        <authorList>
            <consortium name="EnsemblFungi"/>
        </authorList>
    </citation>
    <scope>IDENTIFICATION</scope>
    <source>
        <strain evidence="5">ATCC 64411</strain>
    </source>
</reference>
<evidence type="ECO:0008006" key="7">
    <source>
        <dbReference type="Google" id="ProtNLM"/>
    </source>
</evidence>
<reference evidence="4" key="3">
    <citation type="submission" date="2011-03" db="EMBL/GenBank/DDBJ databases">
        <title>Annotation of Magnaporthe poae ATCC 64411.</title>
        <authorList>
            <person name="Ma L.-J."/>
            <person name="Dead R."/>
            <person name="Young S.K."/>
            <person name="Zeng Q."/>
            <person name="Gargeya S."/>
            <person name="Fitzgerald M."/>
            <person name="Haas B."/>
            <person name="Abouelleil A."/>
            <person name="Alvarado L."/>
            <person name="Arachchi H.M."/>
            <person name="Berlin A."/>
            <person name="Brown A."/>
            <person name="Chapman S.B."/>
            <person name="Chen Z."/>
            <person name="Dunbar C."/>
            <person name="Freedman E."/>
            <person name="Gearin G."/>
            <person name="Gellesch M."/>
            <person name="Goldberg J."/>
            <person name="Griggs A."/>
            <person name="Gujja S."/>
            <person name="Heiman D."/>
            <person name="Howarth C."/>
            <person name="Larson L."/>
            <person name="Lui A."/>
            <person name="MacDonald P.J.P."/>
            <person name="Mehta T."/>
            <person name="Montmayeur A."/>
            <person name="Murphy C."/>
            <person name="Neiman D."/>
            <person name="Pearson M."/>
            <person name="Priest M."/>
            <person name="Roberts A."/>
            <person name="Saif S."/>
            <person name="Shea T."/>
            <person name="Shenoy N."/>
            <person name="Sisk P."/>
            <person name="Stolte C."/>
            <person name="Sykes S."/>
            <person name="Yandava C."/>
            <person name="Wortman J."/>
            <person name="Nusbaum C."/>
            <person name="Birren B."/>
        </authorList>
    </citation>
    <scope>NUCLEOTIDE SEQUENCE</scope>
    <source>
        <strain evidence="4">ATCC 64411</strain>
    </source>
</reference>
<keyword evidence="2" id="KW-0812">Transmembrane</keyword>
<name>A0A0C4EBM6_MAGP6</name>
<reference evidence="6" key="2">
    <citation type="submission" date="2010-05" db="EMBL/GenBank/DDBJ databases">
        <title>The genome sequence of Magnaporthe poae strain ATCC 64411.</title>
        <authorList>
            <person name="Ma L.-J."/>
            <person name="Dead R."/>
            <person name="Young S."/>
            <person name="Zeng Q."/>
            <person name="Koehrsen M."/>
            <person name="Alvarado L."/>
            <person name="Berlin A."/>
            <person name="Chapman S.B."/>
            <person name="Chen Z."/>
            <person name="Freedman E."/>
            <person name="Gellesch M."/>
            <person name="Goldberg J."/>
            <person name="Griggs A."/>
            <person name="Gujja S."/>
            <person name="Heilman E.R."/>
            <person name="Heiman D."/>
            <person name="Hepburn T."/>
            <person name="Howarth C."/>
            <person name="Jen D."/>
            <person name="Larson L."/>
            <person name="Mehta T."/>
            <person name="Neiman D."/>
            <person name="Pearson M."/>
            <person name="Roberts A."/>
            <person name="Saif S."/>
            <person name="Shea T."/>
            <person name="Shenoy N."/>
            <person name="Sisk P."/>
            <person name="Stolte C."/>
            <person name="Sykes S."/>
            <person name="Walk T."/>
            <person name="White J."/>
            <person name="Yandava C."/>
            <person name="Haas B."/>
            <person name="Nusbaum C."/>
            <person name="Birren B."/>
        </authorList>
    </citation>
    <scope>NUCLEOTIDE SEQUENCE [LARGE SCALE GENOMIC DNA]</scope>
    <source>
        <strain evidence="6">ATCC 64411 / 73-15</strain>
    </source>
</reference>
<keyword evidence="6" id="KW-1185">Reference proteome</keyword>
<feature type="transmembrane region" description="Helical" evidence="2">
    <location>
        <begin position="222"/>
        <end position="244"/>
    </location>
</feature>
<keyword evidence="2" id="KW-0472">Membrane</keyword>
<dbReference type="Proteomes" id="UP000011715">
    <property type="component" value="Unassembled WGS sequence"/>
</dbReference>
<dbReference type="EMBL" id="ADBL01002585">
    <property type="status" value="NOT_ANNOTATED_CDS"/>
    <property type="molecule type" value="Genomic_DNA"/>
</dbReference>
<organism evidence="5 6">
    <name type="scientific">Magnaporthiopsis poae (strain ATCC 64411 / 73-15)</name>
    <name type="common">Kentucky bluegrass fungus</name>
    <name type="synonym">Magnaporthe poae</name>
    <dbReference type="NCBI Taxonomy" id="644358"/>
    <lineage>
        <taxon>Eukaryota</taxon>
        <taxon>Fungi</taxon>
        <taxon>Dikarya</taxon>
        <taxon>Ascomycota</taxon>
        <taxon>Pezizomycotina</taxon>
        <taxon>Sordariomycetes</taxon>
        <taxon>Sordariomycetidae</taxon>
        <taxon>Magnaporthales</taxon>
        <taxon>Magnaporthaceae</taxon>
        <taxon>Magnaporthiopsis</taxon>
    </lineage>
</organism>
<keyword evidence="3" id="KW-0732">Signal</keyword>
<evidence type="ECO:0000256" key="2">
    <source>
        <dbReference type="SAM" id="Phobius"/>
    </source>
</evidence>
<evidence type="ECO:0000313" key="6">
    <source>
        <dbReference type="Proteomes" id="UP000011715"/>
    </source>
</evidence>
<feature type="region of interest" description="Disordered" evidence="1">
    <location>
        <begin position="255"/>
        <end position="275"/>
    </location>
</feature>